<dbReference type="EMBL" id="ASPP01010257">
    <property type="protein sequence ID" value="ETO23063.1"/>
    <property type="molecule type" value="Genomic_DNA"/>
</dbReference>
<reference evidence="11 12" key="1">
    <citation type="journal article" date="2013" name="Curr. Biol.">
        <title>The Genome of the Foraminiferan Reticulomyxa filosa.</title>
        <authorList>
            <person name="Glockner G."/>
            <person name="Hulsmann N."/>
            <person name="Schleicher M."/>
            <person name="Noegel A.A."/>
            <person name="Eichinger L."/>
            <person name="Gallinger C."/>
            <person name="Pawlowski J."/>
            <person name="Sierra R."/>
            <person name="Euteneuer U."/>
            <person name="Pillet L."/>
            <person name="Moustafa A."/>
            <person name="Platzer M."/>
            <person name="Groth M."/>
            <person name="Szafranski K."/>
            <person name="Schliwa M."/>
        </authorList>
    </citation>
    <scope>NUCLEOTIDE SEQUENCE [LARGE SCALE GENOMIC DNA]</scope>
</reference>
<evidence type="ECO:0000256" key="9">
    <source>
        <dbReference type="SAM" id="Phobius"/>
    </source>
</evidence>
<keyword evidence="2" id="KW-0813">Transport</keyword>
<proteinExistence type="predicted"/>
<keyword evidence="3 9" id="KW-0812">Transmembrane</keyword>
<dbReference type="SMART" id="SM00382">
    <property type="entry name" value="AAA"/>
    <property type="match status" value="1"/>
</dbReference>
<dbReference type="GO" id="GO:0140359">
    <property type="term" value="F:ABC-type transporter activity"/>
    <property type="evidence" value="ECO:0007669"/>
    <property type="project" value="InterPro"/>
</dbReference>
<evidence type="ECO:0000256" key="3">
    <source>
        <dbReference type="ARBA" id="ARBA00022692"/>
    </source>
</evidence>
<evidence type="ECO:0000313" key="12">
    <source>
        <dbReference type="Proteomes" id="UP000023152"/>
    </source>
</evidence>
<dbReference type="Pfam" id="PF12698">
    <property type="entry name" value="ABC2_membrane_3"/>
    <property type="match status" value="1"/>
</dbReference>
<gene>
    <name evidence="11" type="ORF">RFI_14122</name>
</gene>
<dbReference type="GO" id="GO:0005319">
    <property type="term" value="F:lipid transporter activity"/>
    <property type="evidence" value="ECO:0007669"/>
    <property type="project" value="TreeGrafter"/>
</dbReference>
<evidence type="ECO:0000259" key="10">
    <source>
        <dbReference type="PROSITE" id="PS50893"/>
    </source>
</evidence>
<comment type="caution">
    <text evidence="11">The sequence shown here is derived from an EMBL/GenBank/DDBJ whole genome shotgun (WGS) entry which is preliminary data.</text>
</comment>
<dbReference type="InterPro" id="IPR003593">
    <property type="entry name" value="AAA+_ATPase"/>
</dbReference>
<comment type="subcellular location">
    <subcellularLocation>
        <location evidence="1">Membrane</location>
        <topology evidence="1">Multi-pass membrane protein</topology>
    </subcellularLocation>
</comment>
<dbReference type="GO" id="GO:0005524">
    <property type="term" value="F:ATP binding"/>
    <property type="evidence" value="ECO:0007669"/>
    <property type="project" value="UniProtKB-KW"/>
</dbReference>
<dbReference type="CDD" id="cd03263">
    <property type="entry name" value="ABC_subfamily_A"/>
    <property type="match status" value="1"/>
</dbReference>
<feature type="transmembrane region" description="Helical" evidence="9">
    <location>
        <begin position="610"/>
        <end position="636"/>
    </location>
</feature>
<feature type="domain" description="ABC transporter" evidence="10">
    <location>
        <begin position="858"/>
        <end position="1092"/>
    </location>
</feature>
<feature type="non-terminal residue" evidence="11">
    <location>
        <position position="1"/>
    </location>
</feature>
<dbReference type="Proteomes" id="UP000023152">
    <property type="component" value="Unassembled WGS sequence"/>
</dbReference>
<dbReference type="PROSITE" id="PS50893">
    <property type="entry name" value="ABC_TRANSPORTER_2"/>
    <property type="match status" value="1"/>
</dbReference>
<name>X6NAX4_RETFI</name>
<sequence length="1280" mass="144698">KKDAYAMYLSGGQKRKLGVCIALVGNASLVILDEPTTGMDPFARRTTWDLITRHKKDRSIVLTTHYMDEAEILGDRIGIMEHGTLVCCGSPFFLKRVFDVGYHLTVTLTQHASFGRIAAYLQVLREKLKDETIKCTSFAASELVFRISFSNNALLHNLFEHLEQNRESLELREYSITATTLEQVFRMVSTKAIIGEDKEEKSVGFTELQNKGSGEELSATSPNAIRQWSRFSTAAKGGMNSPLGSPVVSAQKSPKIDLDLEQGLDVLRSQKSEESKTVQLKSGKAAQEEMKAGNRKPRPPPPPPSKQKSKDVSNLEKLQSLEDDFAELIKKETMASRDYLSSQIDMEARMNRCRSRLFWVHVYVTMMKRWLNSRRDWKWFAFQVFIPCMFMFFAMLFIDLQWSVGQPEYYFNTQDWVEPGQSMVIPYNPYNNESPRVSYWQTPESLKYIEEWNDNPYLRQTYLPYNTTAYWSNFSLPQWQNLLSRTRYDNVTARYLSLYLNQYVDTQLVFVGCNASAYHSFPTGLNMGGNWLAKRIANDSSVGIYTASHPFTGTAVENQLDEGINGVKHAIAFAVALCFIPAAVIGLLVDERASMIKHQQLVSGMDIVAYWLGNYLFDLATSFVPIVVLCLIVFFFDDPLFSGEALGYTFAIGLTFCWSVLPVTYLLSLLFKSPGFAQAFLVIVYWFCSILLMGAAFAGEISTDPKARTAAKVASPFYHMLPPFCMGDAYRAVATRRLALIYGRTKGLNEGDVTGVDLPVMFVEGFLYFGLLLALEHITRSPVFLRWLNRHLSLSYKASYETEYNALDDDVRYEQDRLREKDETSSAGKVADLGEKKSPASIELSERKVGNVSEEDIIEIRGLRKVYKGSTRRPPTVAVQDLWYSVKRGEIFGFLGLNGAGKTTTMQMLTGVFPPTVGTAYLNGQSIDDQNTVRRSIGYCPQFDALFPRLTVKENFEFYAKIKGVPSDKVPHMVDQLIEDLSLGHYRNRLCGRLSGGNQRKASVGIALIGNPPIVLLDEPTAGCDPVSRRALWDFISATMSGRSVILTTHSMEECEALCNRIGIMVNGQLGCIGTSSHLKQRFGSGYELDIHFDPYAEAKHTVKNVGATQEDLTSNAFHMTFYAQKKFKKMFDHAILLERHGRSARYQVGSGKENLATIFMKIEKSKNKLQIANYAVSAASLESVFLRFAKDQLKESIQREANDYVDPRTCNEKMDMLCVKSRFFFSCFNFLKYFVIILVGGKKKNVGCSLEILCKFILAKLRFVQHKNITYLKIEKFIM</sequence>
<evidence type="ECO:0000313" key="11">
    <source>
        <dbReference type="EMBL" id="ETO23063.1"/>
    </source>
</evidence>
<evidence type="ECO:0000256" key="5">
    <source>
        <dbReference type="ARBA" id="ARBA00022840"/>
    </source>
</evidence>
<dbReference type="InterPro" id="IPR017871">
    <property type="entry name" value="ABC_transporter-like_CS"/>
</dbReference>
<evidence type="ECO:0000256" key="2">
    <source>
        <dbReference type="ARBA" id="ARBA00022448"/>
    </source>
</evidence>
<feature type="transmembrane region" description="Helical" evidence="9">
    <location>
        <begin position="648"/>
        <end position="667"/>
    </location>
</feature>
<evidence type="ECO:0000256" key="8">
    <source>
        <dbReference type="SAM" id="MobiDB-lite"/>
    </source>
</evidence>
<dbReference type="PANTHER" id="PTHR19229:SF250">
    <property type="entry name" value="ABC TRANSPORTER DOMAIN-CONTAINING PROTEIN-RELATED"/>
    <property type="match status" value="1"/>
</dbReference>
<dbReference type="FunFam" id="3.40.50.300:FF:000665">
    <property type="entry name" value="ABC transporter A family member 2"/>
    <property type="match status" value="1"/>
</dbReference>
<dbReference type="Pfam" id="PF00005">
    <property type="entry name" value="ABC_tran"/>
    <property type="match status" value="1"/>
</dbReference>
<dbReference type="PROSITE" id="PS00211">
    <property type="entry name" value="ABC_TRANSPORTER_1"/>
    <property type="match status" value="1"/>
</dbReference>
<dbReference type="InterPro" id="IPR013525">
    <property type="entry name" value="ABC2_TM"/>
</dbReference>
<keyword evidence="5" id="KW-0067">ATP-binding</keyword>
<keyword evidence="7 9" id="KW-0472">Membrane</keyword>
<dbReference type="GO" id="GO:0016887">
    <property type="term" value="F:ATP hydrolysis activity"/>
    <property type="evidence" value="ECO:0007669"/>
    <property type="project" value="InterPro"/>
</dbReference>
<dbReference type="InterPro" id="IPR026082">
    <property type="entry name" value="ABCA"/>
</dbReference>
<dbReference type="Gene3D" id="3.40.50.300">
    <property type="entry name" value="P-loop containing nucleotide triphosphate hydrolases"/>
    <property type="match status" value="2"/>
</dbReference>
<dbReference type="InterPro" id="IPR003439">
    <property type="entry name" value="ABC_transporter-like_ATP-bd"/>
</dbReference>
<evidence type="ECO:0000256" key="7">
    <source>
        <dbReference type="ARBA" id="ARBA00023136"/>
    </source>
</evidence>
<feature type="transmembrane region" description="Helical" evidence="9">
    <location>
        <begin position="570"/>
        <end position="589"/>
    </location>
</feature>
<protein>
    <recommendedName>
        <fullName evidence="10">ABC transporter domain-containing protein</fullName>
    </recommendedName>
</protein>
<dbReference type="GO" id="GO:0016020">
    <property type="term" value="C:membrane"/>
    <property type="evidence" value="ECO:0007669"/>
    <property type="project" value="UniProtKB-SubCell"/>
</dbReference>
<dbReference type="PANTHER" id="PTHR19229">
    <property type="entry name" value="ATP-BINDING CASSETTE TRANSPORTER SUBFAMILY A ABCA"/>
    <property type="match status" value="1"/>
</dbReference>
<evidence type="ECO:0000256" key="1">
    <source>
        <dbReference type="ARBA" id="ARBA00004141"/>
    </source>
</evidence>
<dbReference type="AlphaFoldDB" id="X6NAX4"/>
<dbReference type="OrthoDB" id="6512918at2759"/>
<dbReference type="SUPFAM" id="SSF52540">
    <property type="entry name" value="P-loop containing nucleoside triphosphate hydrolases"/>
    <property type="match status" value="2"/>
</dbReference>
<evidence type="ECO:0000256" key="6">
    <source>
        <dbReference type="ARBA" id="ARBA00022989"/>
    </source>
</evidence>
<dbReference type="InterPro" id="IPR027417">
    <property type="entry name" value="P-loop_NTPase"/>
</dbReference>
<accession>X6NAX4</accession>
<feature type="transmembrane region" description="Helical" evidence="9">
    <location>
        <begin position="679"/>
        <end position="699"/>
    </location>
</feature>
<dbReference type="InterPro" id="IPR056264">
    <property type="entry name" value="R2_ABCA1-4-like"/>
</dbReference>
<feature type="transmembrane region" description="Helical" evidence="9">
    <location>
        <begin position="377"/>
        <end position="398"/>
    </location>
</feature>
<evidence type="ECO:0000256" key="4">
    <source>
        <dbReference type="ARBA" id="ARBA00022741"/>
    </source>
</evidence>
<keyword evidence="12" id="KW-1185">Reference proteome</keyword>
<keyword evidence="4" id="KW-0547">Nucleotide-binding</keyword>
<feature type="region of interest" description="Disordered" evidence="8">
    <location>
        <begin position="267"/>
        <end position="313"/>
    </location>
</feature>
<keyword evidence="6 9" id="KW-1133">Transmembrane helix</keyword>
<organism evidence="11 12">
    <name type="scientific">Reticulomyxa filosa</name>
    <dbReference type="NCBI Taxonomy" id="46433"/>
    <lineage>
        <taxon>Eukaryota</taxon>
        <taxon>Sar</taxon>
        <taxon>Rhizaria</taxon>
        <taxon>Retaria</taxon>
        <taxon>Foraminifera</taxon>
        <taxon>Monothalamids</taxon>
        <taxon>Reticulomyxidae</taxon>
        <taxon>Reticulomyxa</taxon>
    </lineage>
</organism>
<dbReference type="Pfam" id="PF23321">
    <property type="entry name" value="R1_ABCA1"/>
    <property type="match status" value="1"/>
</dbReference>